<reference evidence="1" key="1">
    <citation type="submission" date="2015-12" db="EMBL/GenBank/DDBJ databases">
        <title>Update maize B73 reference genome by single molecule sequencing technologies.</title>
        <authorList>
            <consortium name="Maize Genome Sequencing Project"/>
            <person name="Ware D."/>
        </authorList>
    </citation>
    <scope>NUCLEOTIDE SEQUENCE [LARGE SCALE GENOMIC DNA]</scope>
    <source>
        <tissue evidence="1">Seedling</tissue>
    </source>
</reference>
<name>A0A1D6L4V4_MAIZE</name>
<evidence type="ECO:0000313" key="1">
    <source>
        <dbReference type="EMBL" id="ONM09404.1"/>
    </source>
</evidence>
<proteinExistence type="predicted"/>
<accession>A0A1D6L4V4</accession>
<sequence>MSGSNWLKNDRLCPVFAASSLWQQAGGWWKGQQRSRRLALDCHHGCLAI</sequence>
<organism evidence="1">
    <name type="scientific">Zea mays</name>
    <name type="common">Maize</name>
    <dbReference type="NCBI Taxonomy" id="4577"/>
    <lineage>
        <taxon>Eukaryota</taxon>
        <taxon>Viridiplantae</taxon>
        <taxon>Streptophyta</taxon>
        <taxon>Embryophyta</taxon>
        <taxon>Tracheophyta</taxon>
        <taxon>Spermatophyta</taxon>
        <taxon>Magnoliopsida</taxon>
        <taxon>Liliopsida</taxon>
        <taxon>Poales</taxon>
        <taxon>Poaceae</taxon>
        <taxon>PACMAD clade</taxon>
        <taxon>Panicoideae</taxon>
        <taxon>Andropogonodae</taxon>
        <taxon>Andropogoneae</taxon>
        <taxon>Tripsacinae</taxon>
        <taxon>Zea</taxon>
    </lineage>
</organism>
<gene>
    <name evidence="1" type="ORF">ZEAMMB73_Zm00001d034045</name>
</gene>
<dbReference type="EMBL" id="CM007647">
    <property type="protein sequence ID" value="ONM09404.1"/>
    <property type="molecule type" value="Genomic_DNA"/>
</dbReference>
<protein>
    <submittedName>
        <fullName evidence="1">Agamous-like MADS-box protein AGL8</fullName>
    </submittedName>
</protein>
<dbReference type="AlphaFoldDB" id="A0A1D6L4V4"/>